<dbReference type="EMBL" id="CP032509">
    <property type="protein sequence ID" value="AZN73785.1"/>
    <property type="molecule type" value="Genomic_DNA"/>
</dbReference>
<accession>A0A3S9BA29</accession>
<protein>
    <submittedName>
        <fullName evidence="2">DUF599 family protein</fullName>
    </submittedName>
</protein>
<keyword evidence="3" id="KW-1185">Reference proteome</keyword>
<dbReference type="InterPro" id="IPR006747">
    <property type="entry name" value="DUF599"/>
</dbReference>
<evidence type="ECO:0000313" key="3">
    <source>
        <dbReference type="Proteomes" id="UP000268192"/>
    </source>
</evidence>
<dbReference type="OrthoDB" id="9806874at2"/>
<feature type="transmembrane region" description="Helical" evidence="1">
    <location>
        <begin position="190"/>
        <end position="212"/>
    </location>
</feature>
<dbReference type="PANTHER" id="PTHR31881:SF6">
    <property type="entry name" value="OS09G0494600 PROTEIN"/>
    <property type="match status" value="1"/>
</dbReference>
<keyword evidence="1" id="KW-0812">Transmembrane</keyword>
<sequence length="239" mass="26493">MTYLDGAAIVLFLLSWALFAWLTDGARRFGRQSLTRLMNRNRALWIRNSLKRDLRMIDTQIIAGLQNGTAFFASTAIIAIGGCFALLGATDQVLRVYADLPVAIPGGRAAFELKVVGLITIFGHAFFKFGWSYRLFNYSSILYGALPMRDELERAPERSEKLVESAIMMNVLAGRHFNAGLRSIFLSIGYLGWFIGPVVFMASTLLVLAVLVHRQFFSAARQVLADNQAATESQSGEKS</sequence>
<evidence type="ECO:0000256" key="1">
    <source>
        <dbReference type="SAM" id="Phobius"/>
    </source>
</evidence>
<proteinExistence type="predicted"/>
<keyword evidence="1" id="KW-1133">Transmembrane helix</keyword>
<gene>
    <name evidence="2" type="ORF">D5400_12755</name>
</gene>
<dbReference type="AlphaFoldDB" id="A0A3S9BA29"/>
<name>A0A3S9BA29_9HYPH</name>
<feature type="transmembrane region" description="Helical" evidence="1">
    <location>
        <begin position="70"/>
        <end position="90"/>
    </location>
</feature>
<reference evidence="2 3" key="1">
    <citation type="submission" date="2018-09" db="EMBL/GenBank/DDBJ databases">
        <title>Marinorhizobium profundi gen. nov., sp. nov., isolated from a deep-sea sediment sample from the New Britain Trench and proposal of Marinorhizobiaceae fam. nov. in the order Rhizobiales of the class Alphaproteobacteria.</title>
        <authorList>
            <person name="Cao J."/>
        </authorList>
    </citation>
    <scope>NUCLEOTIDE SEQUENCE [LARGE SCALE GENOMIC DNA]</scope>
    <source>
        <strain evidence="2 3">WS11</strain>
    </source>
</reference>
<dbReference type="KEGG" id="abaw:D5400_12755"/>
<evidence type="ECO:0000313" key="2">
    <source>
        <dbReference type="EMBL" id="AZN73785.1"/>
    </source>
</evidence>
<dbReference type="Proteomes" id="UP000268192">
    <property type="component" value="Chromosome"/>
</dbReference>
<dbReference type="PANTHER" id="PTHR31881">
    <property type="match status" value="1"/>
</dbReference>
<dbReference type="Pfam" id="PF04654">
    <property type="entry name" value="DUF599"/>
    <property type="match status" value="1"/>
</dbReference>
<dbReference type="RefSeq" id="WP_126010347.1">
    <property type="nucleotide sequence ID" value="NZ_CP032509.1"/>
</dbReference>
<organism evidence="2 3">
    <name type="scientific">Georhizobium profundi</name>
    <dbReference type="NCBI Taxonomy" id="2341112"/>
    <lineage>
        <taxon>Bacteria</taxon>
        <taxon>Pseudomonadati</taxon>
        <taxon>Pseudomonadota</taxon>
        <taxon>Alphaproteobacteria</taxon>
        <taxon>Hyphomicrobiales</taxon>
        <taxon>Rhizobiaceae</taxon>
        <taxon>Georhizobium</taxon>
    </lineage>
</organism>
<keyword evidence="1" id="KW-0472">Membrane</keyword>